<dbReference type="RefSeq" id="WP_341408690.1">
    <property type="nucleotide sequence ID" value="NZ_JBBUTH010000001.1"/>
</dbReference>
<protein>
    <recommendedName>
        <fullName evidence="3">NUDIX hydrolase</fullName>
    </recommendedName>
</protein>
<organism evidence="1 2">
    <name type="scientific">Pseudaquabacterium inlustre</name>
    <dbReference type="NCBI Taxonomy" id="2984192"/>
    <lineage>
        <taxon>Bacteria</taxon>
        <taxon>Pseudomonadati</taxon>
        <taxon>Pseudomonadota</taxon>
        <taxon>Betaproteobacteria</taxon>
        <taxon>Burkholderiales</taxon>
        <taxon>Sphaerotilaceae</taxon>
        <taxon>Pseudaquabacterium</taxon>
    </lineage>
</organism>
<dbReference type="Proteomes" id="UP001365405">
    <property type="component" value="Unassembled WGS sequence"/>
</dbReference>
<keyword evidence="2" id="KW-1185">Reference proteome</keyword>
<proteinExistence type="predicted"/>
<evidence type="ECO:0000313" key="2">
    <source>
        <dbReference type="Proteomes" id="UP001365405"/>
    </source>
</evidence>
<name>A0ABU9CAW5_9BURK</name>
<reference evidence="1 2" key="1">
    <citation type="submission" date="2024-04" db="EMBL/GenBank/DDBJ databases">
        <title>Novel species of the genus Ideonella isolated from streams.</title>
        <authorList>
            <person name="Lu H."/>
        </authorList>
    </citation>
    <scope>NUCLEOTIDE SEQUENCE [LARGE SCALE GENOMIC DNA]</scope>
    <source>
        <strain evidence="1 2">DXS22W</strain>
    </source>
</reference>
<comment type="caution">
    <text evidence="1">The sequence shown here is derived from an EMBL/GenBank/DDBJ whole genome shotgun (WGS) entry which is preliminary data.</text>
</comment>
<gene>
    <name evidence="1" type="ORF">AACH10_02075</name>
</gene>
<sequence>MTSPPTLTAEPAPLASSGALLASHRAILCHFDSYSTALVFAHWPDGSLLWPGPLPEGATPAEVDGASPADAEAVRQAAVARLGLPDDEVVVHSPRFIEHVRAADGSVVRVHLLRFTTPDAPKPLLAAHGAVFKPLPQLRGAAAVELGLLREVFNLIIGGGGRHG</sequence>
<evidence type="ECO:0000313" key="1">
    <source>
        <dbReference type="EMBL" id="MEK8049016.1"/>
    </source>
</evidence>
<evidence type="ECO:0008006" key="3">
    <source>
        <dbReference type="Google" id="ProtNLM"/>
    </source>
</evidence>
<accession>A0ABU9CAW5</accession>
<dbReference type="EMBL" id="JBBUTH010000001">
    <property type="protein sequence ID" value="MEK8049016.1"/>
    <property type="molecule type" value="Genomic_DNA"/>
</dbReference>